<dbReference type="Pfam" id="PF07586">
    <property type="entry name" value="HXXSHH"/>
    <property type="match status" value="1"/>
</dbReference>
<dbReference type="EMBL" id="CP036272">
    <property type="protein sequence ID" value="QDT59372.1"/>
    <property type="molecule type" value="Genomic_DNA"/>
</dbReference>
<dbReference type="InterPro" id="IPR006311">
    <property type="entry name" value="TAT_signal"/>
</dbReference>
<gene>
    <name evidence="1" type="ORF">SV7mr_18790</name>
</gene>
<dbReference type="PROSITE" id="PS51318">
    <property type="entry name" value="TAT"/>
    <property type="match status" value="1"/>
</dbReference>
<dbReference type="Proteomes" id="UP000315003">
    <property type="component" value="Chromosome"/>
</dbReference>
<evidence type="ECO:0008006" key="3">
    <source>
        <dbReference type="Google" id="ProtNLM"/>
    </source>
</evidence>
<reference evidence="1 2" key="1">
    <citation type="submission" date="2019-02" db="EMBL/GenBank/DDBJ databases">
        <title>Deep-cultivation of Planctomycetes and their phenomic and genomic characterization uncovers novel biology.</title>
        <authorList>
            <person name="Wiegand S."/>
            <person name="Jogler M."/>
            <person name="Boedeker C."/>
            <person name="Pinto D."/>
            <person name="Vollmers J."/>
            <person name="Rivas-Marin E."/>
            <person name="Kohn T."/>
            <person name="Peeters S.H."/>
            <person name="Heuer A."/>
            <person name="Rast P."/>
            <person name="Oberbeckmann S."/>
            <person name="Bunk B."/>
            <person name="Jeske O."/>
            <person name="Meyerdierks A."/>
            <person name="Storesund J.E."/>
            <person name="Kallscheuer N."/>
            <person name="Luecker S."/>
            <person name="Lage O.M."/>
            <person name="Pohl T."/>
            <person name="Merkel B.J."/>
            <person name="Hornburger P."/>
            <person name="Mueller R.-W."/>
            <person name="Bruemmer F."/>
            <person name="Labrenz M."/>
            <person name="Spormann A.M."/>
            <person name="Op den Camp H."/>
            <person name="Overmann J."/>
            <person name="Amann R."/>
            <person name="Jetten M.S.M."/>
            <person name="Mascher T."/>
            <person name="Medema M.H."/>
            <person name="Devos D.P."/>
            <person name="Kaster A.-K."/>
            <person name="Ovreas L."/>
            <person name="Rohde M."/>
            <person name="Galperin M.Y."/>
            <person name="Jogler C."/>
        </authorList>
    </citation>
    <scope>NUCLEOTIDE SEQUENCE [LARGE SCALE GENOMIC DNA]</scope>
    <source>
        <strain evidence="1 2">SV_7m_r</strain>
    </source>
</reference>
<name>A0A517STB8_9BACT</name>
<protein>
    <recommendedName>
        <fullName evidence="3">DUF1552 domain-containing protein</fullName>
    </recommendedName>
</protein>
<proteinExistence type="predicted"/>
<keyword evidence="2" id="KW-1185">Reference proteome</keyword>
<dbReference type="RefSeq" id="WP_145271210.1">
    <property type="nucleotide sequence ID" value="NZ_CP036272.1"/>
</dbReference>
<evidence type="ECO:0000313" key="1">
    <source>
        <dbReference type="EMBL" id="QDT59372.1"/>
    </source>
</evidence>
<dbReference type="AlphaFoldDB" id="A0A517STB8"/>
<accession>A0A517STB8</accession>
<evidence type="ECO:0000313" key="2">
    <source>
        <dbReference type="Proteomes" id="UP000315003"/>
    </source>
</evidence>
<sequence>MTTSRRTVLRAAGVGLSLPVLESFGAERAKASPKRMIAINQDLGFIPKHFFPKTSGRDYALSPYLKQIAAHRGQFTVFSGLSHPGVDGGHRADKTFLTAAPHPGRASFRNSISLDQVIANELGHETRFRSLSLGINDTRSLSYTQAGVEIPTIQSAAELYKKMFLQGDRKAMQRQLVRLRKKGSILDVVMGQSSDLSKRVSVSDRERIDQFQTAVRSLEQRLAEAESWETRPKPNVDEAKPDYPSDKKEFFAMVRMMNDMSRLAFQTDSTRVITLFLGSVRTPGVKFDDGRSLGGYHNLSHHGKDERKLKQLEEIEVAQMGLFGELLGDLKAVDEPDGSLLDHTMVLYGCHMGDANIHNNKNLPIIFAGGGFRHGQHLAFNPQSNRPLANLYLSMLHNMGLQTDRFASSTGTLTGLV</sequence>
<dbReference type="InterPro" id="IPR011447">
    <property type="entry name" value="DUF1552"/>
</dbReference>
<dbReference type="OrthoDB" id="9146593at2"/>
<organism evidence="1 2">
    <name type="scientific">Stieleria bergensis</name>
    <dbReference type="NCBI Taxonomy" id="2528025"/>
    <lineage>
        <taxon>Bacteria</taxon>
        <taxon>Pseudomonadati</taxon>
        <taxon>Planctomycetota</taxon>
        <taxon>Planctomycetia</taxon>
        <taxon>Pirellulales</taxon>
        <taxon>Pirellulaceae</taxon>
        <taxon>Stieleria</taxon>
    </lineage>
</organism>